<evidence type="ECO:0000256" key="8">
    <source>
        <dbReference type="RuleBase" id="RU363039"/>
    </source>
</evidence>
<evidence type="ECO:0000256" key="1">
    <source>
        <dbReference type="ARBA" id="ARBA00008258"/>
    </source>
</evidence>
<dbReference type="SUPFAM" id="SSF47323">
    <property type="entry name" value="Anticodon-binding domain of a subclass of class I aminoacyl-tRNA synthetases"/>
    <property type="match status" value="1"/>
</dbReference>
<dbReference type="EMBL" id="JAGGJZ010000005">
    <property type="protein sequence ID" value="MBP1890254.1"/>
    <property type="molecule type" value="Genomic_DNA"/>
</dbReference>
<name>A0ABS4F1X4_9CLOT</name>
<keyword evidence="11" id="KW-1185">Reference proteome</keyword>
<feature type="domain" description="Methionyl/Leucyl tRNA synthetase" evidence="9">
    <location>
        <begin position="125"/>
        <end position="333"/>
    </location>
</feature>
<keyword evidence="5 8" id="KW-0067">ATP-binding</keyword>
<protein>
    <recommendedName>
        <fullName evidence="2">methionine--tRNA ligase</fullName>
        <ecNumber evidence="2">6.1.1.10</ecNumber>
    </recommendedName>
</protein>
<dbReference type="Proteomes" id="UP000783390">
    <property type="component" value="Unassembled WGS sequence"/>
</dbReference>
<dbReference type="SUPFAM" id="SSF52374">
    <property type="entry name" value="Nucleotidylyl transferase"/>
    <property type="match status" value="1"/>
</dbReference>
<evidence type="ECO:0000256" key="7">
    <source>
        <dbReference type="ARBA" id="ARBA00023146"/>
    </source>
</evidence>
<comment type="caution">
    <text evidence="10">The sequence shown here is derived from an EMBL/GenBank/DDBJ whole genome shotgun (WGS) entry which is preliminary data.</text>
</comment>
<evidence type="ECO:0000256" key="3">
    <source>
        <dbReference type="ARBA" id="ARBA00022598"/>
    </source>
</evidence>
<dbReference type="EC" id="6.1.1.10" evidence="2"/>
<dbReference type="PANTHER" id="PTHR45765:SF1">
    <property type="entry name" value="METHIONINE--TRNA LIGASE, CYTOPLASMIC"/>
    <property type="match status" value="1"/>
</dbReference>
<keyword evidence="7 8" id="KW-0030">Aminoacyl-tRNA synthetase</keyword>
<dbReference type="Pfam" id="PF09334">
    <property type="entry name" value="tRNA-synt_1g"/>
    <property type="match status" value="2"/>
</dbReference>
<reference evidence="10 11" key="1">
    <citation type="submission" date="2021-03" db="EMBL/GenBank/DDBJ databases">
        <title>Genomic Encyclopedia of Type Strains, Phase IV (KMG-IV): sequencing the most valuable type-strain genomes for metagenomic binning, comparative biology and taxonomic classification.</title>
        <authorList>
            <person name="Goeker M."/>
        </authorList>
    </citation>
    <scope>NUCLEOTIDE SEQUENCE [LARGE SCALE GENOMIC DNA]</scope>
    <source>
        <strain evidence="10 11">DSM 3984</strain>
    </source>
</reference>
<keyword evidence="6 8" id="KW-0648">Protein biosynthesis</keyword>
<evidence type="ECO:0000256" key="5">
    <source>
        <dbReference type="ARBA" id="ARBA00022840"/>
    </source>
</evidence>
<evidence type="ECO:0000313" key="11">
    <source>
        <dbReference type="Proteomes" id="UP000783390"/>
    </source>
</evidence>
<evidence type="ECO:0000256" key="6">
    <source>
        <dbReference type="ARBA" id="ARBA00022917"/>
    </source>
</evidence>
<evidence type="ECO:0000256" key="4">
    <source>
        <dbReference type="ARBA" id="ARBA00022741"/>
    </source>
</evidence>
<feature type="domain" description="Methionyl/Leucyl tRNA synthetase" evidence="9">
    <location>
        <begin position="4"/>
        <end position="119"/>
    </location>
</feature>
<comment type="similarity">
    <text evidence="1">Belongs to the class-I aminoacyl-tRNA synthetase family. MetG type 1 subfamily.</text>
</comment>
<keyword evidence="4 8" id="KW-0547">Nucleotide-binding</keyword>
<dbReference type="PANTHER" id="PTHR45765">
    <property type="entry name" value="METHIONINE--TRNA LIGASE"/>
    <property type="match status" value="1"/>
</dbReference>
<dbReference type="InterPro" id="IPR015413">
    <property type="entry name" value="Methionyl/Leucyl_tRNA_Synth"/>
</dbReference>
<dbReference type="InterPro" id="IPR014729">
    <property type="entry name" value="Rossmann-like_a/b/a_fold"/>
</dbReference>
<evidence type="ECO:0000259" key="9">
    <source>
        <dbReference type="Pfam" id="PF09334"/>
    </source>
</evidence>
<organism evidence="10 11">
    <name type="scientific">Clostridium moniliforme</name>
    <dbReference type="NCBI Taxonomy" id="39489"/>
    <lineage>
        <taxon>Bacteria</taxon>
        <taxon>Bacillati</taxon>
        <taxon>Bacillota</taxon>
        <taxon>Clostridia</taxon>
        <taxon>Eubacteriales</taxon>
        <taxon>Clostridiaceae</taxon>
        <taxon>Clostridium</taxon>
    </lineage>
</organism>
<dbReference type="GO" id="GO:0004825">
    <property type="term" value="F:methionine-tRNA ligase activity"/>
    <property type="evidence" value="ECO:0007669"/>
    <property type="project" value="UniProtKB-EC"/>
</dbReference>
<keyword evidence="3 8" id="KW-0436">Ligase</keyword>
<sequence>MKVVIGNAWPYANGKLHLGRIAVFLPGDILARYHRMMGDDVIFISGSDAHGHLVKRKAEELKITPKETLDKYHKEFLNCFKNLNFSFDLFTHTDTEYHKNMVKEFIVKLYKNGYIYEKNDLEDNKENKHLFFALSKVEKDVKRTFIKQEFWRKNAQDITKRYIDEGLRDRAVTKEIDWGVDVPLEGFSDKKIFVWIEALMGYITATSKYLEGKEDKLSDYWDGDDSKVYLVHGKDNIPFHTIVFPGLLASLGFKNTKLNIISSEHLKLEGKDFSTNKNWAIWVDEILKKYDVDTLRYYLILNGPEFKDTDFKWKNFINSHNYDLVLELNELYKKSILNGNIKECTLEEKNKILNLYFSVGDKIEYGEFKSALKEIFSYIIEENKKTKPSINIVINLANILEPFLPKTSRKIKAKFCVNEFTWNFITIKKMPAKLVYEPIFESIDKKNIIEEIKKLKENKF</sequence>
<dbReference type="RefSeq" id="WP_209797179.1">
    <property type="nucleotide sequence ID" value="NZ_JAGGJZ010000005.1"/>
</dbReference>
<evidence type="ECO:0000313" key="10">
    <source>
        <dbReference type="EMBL" id="MBP1890254.1"/>
    </source>
</evidence>
<accession>A0ABS4F1X4</accession>
<evidence type="ECO:0000256" key="2">
    <source>
        <dbReference type="ARBA" id="ARBA00012838"/>
    </source>
</evidence>
<dbReference type="InterPro" id="IPR033911">
    <property type="entry name" value="MetRS_core"/>
</dbReference>
<dbReference type="PRINTS" id="PR01041">
    <property type="entry name" value="TRNASYNTHMET"/>
</dbReference>
<dbReference type="Gene3D" id="3.40.50.620">
    <property type="entry name" value="HUPs"/>
    <property type="match status" value="1"/>
</dbReference>
<gene>
    <name evidence="10" type="ORF">J2Z53_001844</name>
</gene>
<proteinExistence type="inferred from homology"/>
<dbReference type="InterPro" id="IPR023458">
    <property type="entry name" value="Met-tRNA_ligase_1"/>
</dbReference>
<dbReference type="InterPro" id="IPR009080">
    <property type="entry name" value="tRNAsynth_Ia_anticodon-bd"/>
</dbReference>